<sequence>MSLDNNKPVLVYYTMLNYAPAAEKLMTDNFRVIILENPDELKPVVMDRAEVLLAPLGYYLGREIMDACPKLRAIGSNTTGHPHIDVDYAREKGVKVVTLKDHQDFLDTITPTAELTWGLIIALTRNIVPGFKSVLDGQWARWPFGGKAMLSRMSLGVAGLGRLGKLVASYGVAFGMDVKYYDPFVEKSPVEGVTRLSSMESLVESSDIVTIHIPHEPETENLFSSEMFDKFKDGAFFVNTSRGELVDHDALLKALESGKLAGAAVDVLDGEFDPDFVNKVLDQPLVKYAQEHDNLIITPHIGGSTLDAWSLTQEYTIAKIIEGLGL</sequence>
<dbReference type="Proteomes" id="UP000183994">
    <property type="component" value="Unassembled WGS sequence"/>
</dbReference>
<name>A0A1M6RXL5_9BACT</name>
<proteinExistence type="inferred from homology"/>
<evidence type="ECO:0000256" key="1">
    <source>
        <dbReference type="ARBA" id="ARBA00005854"/>
    </source>
</evidence>
<dbReference type="SUPFAM" id="SSF51735">
    <property type="entry name" value="NAD(P)-binding Rossmann-fold domains"/>
    <property type="match status" value="1"/>
</dbReference>
<dbReference type="InterPro" id="IPR050857">
    <property type="entry name" value="D-2-hydroxyacid_DH"/>
</dbReference>
<dbReference type="InterPro" id="IPR029753">
    <property type="entry name" value="D-isomer_DH_CS"/>
</dbReference>
<dbReference type="InterPro" id="IPR006139">
    <property type="entry name" value="D-isomer_2_OHA_DH_cat_dom"/>
</dbReference>
<evidence type="ECO:0000256" key="4">
    <source>
        <dbReference type="RuleBase" id="RU003719"/>
    </source>
</evidence>
<evidence type="ECO:0000256" key="2">
    <source>
        <dbReference type="ARBA" id="ARBA00023002"/>
    </source>
</evidence>
<organism evidence="7 8">
    <name type="scientific">Desulfatibacillum alkenivorans DSM 16219</name>
    <dbReference type="NCBI Taxonomy" id="1121393"/>
    <lineage>
        <taxon>Bacteria</taxon>
        <taxon>Pseudomonadati</taxon>
        <taxon>Thermodesulfobacteriota</taxon>
        <taxon>Desulfobacteria</taxon>
        <taxon>Desulfobacterales</taxon>
        <taxon>Desulfatibacillaceae</taxon>
        <taxon>Desulfatibacillum</taxon>
    </lineage>
</organism>
<feature type="domain" description="D-isomer specific 2-hydroxyacid dehydrogenase catalytic" evidence="5">
    <location>
        <begin position="39"/>
        <end position="98"/>
    </location>
</feature>
<accession>A0A1M6RXL5</accession>
<reference evidence="8" key="1">
    <citation type="submission" date="2016-11" db="EMBL/GenBank/DDBJ databases">
        <authorList>
            <person name="Varghese N."/>
            <person name="Submissions S."/>
        </authorList>
    </citation>
    <scope>NUCLEOTIDE SEQUENCE [LARGE SCALE GENOMIC DNA]</scope>
    <source>
        <strain evidence="8">DSM 16219</strain>
    </source>
</reference>
<gene>
    <name evidence="7" type="ORF">SAMN02745216_03336</name>
</gene>
<keyword evidence="2 4" id="KW-0560">Oxidoreductase</keyword>
<dbReference type="InterPro" id="IPR036291">
    <property type="entry name" value="NAD(P)-bd_dom_sf"/>
</dbReference>
<dbReference type="OrthoDB" id="9793626at2"/>
<dbReference type="PANTHER" id="PTHR42789">
    <property type="entry name" value="D-ISOMER SPECIFIC 2-HYDROXYACID DEHYDROGENASE FAMILY PROTEIN (AFU_ORTHOLOGUE AFUA_6G10090)"/>
    <property type="match status" value="1"/>
</dbReference>
<evidence type="ECO:0000259" key="6">
    <source>
        <dbReference type="Pfam" id="PF02826"/>
    </source>
</evidence>
<protein>
    <submittedName>
        <fullName evidence="7">D-3-phosphoglycerate dehydrogenase</fullName>
    </submittedName>
</protein>
<dbReference type="InterPro" id="IPR006140">
    <property type="entry name" value="D-isomer_DH_NAD-bd"/>
</dbReference>
<comment type="similarity">
    <text evidence="1 4">Belongs to the D-isomer specific 2-hydroxyacid dehydrogenase family.</text>
</comment>
<evidence type="ECO:0000259" key="5">
    <source>
        <dbReference type="Pfam" id="PF00389"/>
    </source>
</evidence>
<feature type="domain" description="D-isomer specific 2-hydroxyacid dehydrogenase NAD-binding" evidence="6">
    <location>
        <begin position="118"/>
        <end position="302"/>
    </location>
</feature>
<dbReference type="EMBL" id="FQZU01000023">
    <property type="protein sequence ID" value="SHK37213.1"/>
    <property type="molecule type" value="Genomic_DNA"/>
</dbReference>
<dbReference type="PANTHER" id="PTHR42789:SF1">
    <property type="entry name" value="D-ISOMER SPECIFIC 2-HYDROXYACID DEHYDROGENASE FAMILY PROTEIN (AFU_ORTHOLOGUE AFUA_6G10090)"/>
    <property type="match status" value="1"/>
</dbReference>
<dbReference type="Gene3D" id="3.40.50.720">
    <property type="entry name" value="NAD(P)-binding Rossmann-like Domain"/>
    <property type="match status" value="2"/>
</dbReference>
<dbReference type="RefSeq" id="WP_073477399.1">
    <property type="nucleotide sequence ID" value="NZ_FQZU01000023.1"/>
</dbReference>
<evidence type="ECO:0000313" key="8">
    <source>
        <dbReference type="Proteomes" id="UP000183994"/>
    </source>
</evidence>
<dbReference type="GO" id="GO:0051287">
    <property type="term" value="F:NAD binding"/>
    <property type="evidence" value="ECO:0007669"/>
    <property type="project" value="InterPro"/>
</dbReference>
<dbReference type="SUPFAM" id="SSF52283">
    <property type="entry name" value="Formate/glycerate dehydrogenase catalytic domain-like"/>
    <property type="match status" value="1"/>
</dbReference>
<keyword evidence="8" id="KW-1185">Reference proteome</keyword>
<dbReference type="AlphaFoldDB" id="A0A1M6RXL5"/>
<dbReference type="PROSITE" id="PS00670">
    <property type="entry name" value="D_2_HYDROXYACID_DH_2"/>
    <property type="match status" value="1"/>
</dbReference>
<dbReference type="GO" id="GO:0016616">
    <property type="term" value="F:oxidoreductase activity, acting on the CH-OH group of donors, NAD or NADP as acceptor"/>
    <property type="evidence" value="ECO:0007669"/>
    <property type="project" value="InterPro"/>
</dbReference>
<evidence type="ECO:0000313" key="7">
    <source>
        <dbReference type="EMBL" id="SHK37213.1"/>
    </source>
</evidence>
<keyword evidence="3" id="KW-0520">NAD</keyword>
<dbReference type="PROSITE" id="PS00671">
    <property type="entry name" value="D_2_HYDROXYACID_DH_3"/>
    <property type="match status" value="1"/>
</dbReference>
<dbReference type="STRING" id="1121393.SAMN02745216_03336"/>
<dbReference type="Pfam" id="PF00389">
    <property type="entry name" value="2-Hacid_dh"/>
    <property type="match status" value="1"/>
</dbReference>
<evidence type="ECO:0000256" key="3">
    <source>
        <dbReference type="ARBA" id="ARBA00023027"/>
    </source>
</evidence>
<dbReference type="Pfam" id="PF02826">
    <property type="entry name" value="2-Hacid_dh_C"/>
    <property type="match status" value="1"/>
</dbReference>